<name>A0A1E7FC00_9STRA</name>
<protein>
    <submittedName>
        <fullName evidence="1">Uncharacterized protein</fullName>
    </submittedName>
</protein>
<accession>A0A1E7FC00</accession>
<dbReference type="AlphaFoldDB" id="A0A1E7FC00"/>
<dbReference type="Proteomes" id="UP000095751">
    <property type="component" value="Unassembled WGS sequence"/>
</dbReference>
<evidence type="ECO:0000313" key="2">
    <source>
        <dbReference type="Proteomes" id="UP000095751"/>
    </source>
</evidence>
<sequence length="88" mass="9787">MTNFQLLSYKSYLPSLGFSLINGGGYVIWISSSSGFCCCGLLNALDSFRVRLILFLFLLLLEQQLKSGNMISSDSSRILLDGIVWLLN</sequence>
<organism evidence="1 2">
    <name type="scientific">Fragilariopsis cylindrus CCMP1102</name>
    <dbReference type="NCBI Taxonomy" id="635003"/>
    <lineage>
        <taxon>Eukaryota</taxon>
        <taxon>Sar</taxon>
        <taxon>Stramenopiles</taxon>
        <taxon>Ochrophyta</taxon>
        <taxon>Bacillariophyta</taxon>
        <taxon>Bacillariophyceae</taxon>
        <taxon>Bacillariophycidae</taxon>
        <taxon>Bacillariales</taxon>
        <taxon>Bacillariaceae</taxon>
        <taxon>Fragilariopsis</taxon>
    </lineage>
</organism>
<reference evidence="1 2" key="1">
    <citation type="submission" date="2016-09" db="EMBL/GenBank/DDBJ databases">
        <title>Extensive genetic diversity and differential bi-allelic expression allows diatom success in the polar Southern Ocean.</title>
        <authorList>
            <consortium name="DOE Joint Genome Institute"/>
            <person name="Mock T."/>
            <person name="Otillar R.P."/>
            <person name="Strauss J."/>
            <person name="Dupont C."/>
            <person name="Frickenhaus S."/>
            <person name="Maumus F."/>
            <person name="Mcmullan M."/>
            <person name="Sanges R."/>
            <person name="Schmutz J."/>
            <person name="Toseland A."/>
            <person name="Valas R."/>
            <person name="Veluchamy A."/>
            <person name="Ward B.J."/>
            <person name="Allen A."/>
            <person name="Barry K."/>
            <person name="Falciatore A."/>
            <person name="Ferrante M."/>
            <person name="Fortunato A.E."/>
            <person name="Gloeckner G."/>
            <person name="Gruber A."/>
            <person name="Hipkin R."/>
            <person name="Janech M."/>
            <person name="Kroth P."/>
            <person name="Leese F."/>
            <person name="Lindquist E."/>
            <person name="Lyon B.R."/>
            <person name="Martin J."/>
            <person name="Mayer C."/>
            <person name="Parker M."/>
            <person name="Quesneville H."/>
            <person name="Raymond J."/>
            <person name="Uhlig C."/>
            <person name="Valentin K.U."/>
            <person name="Worden A.Z."/>
            <person name="Armbrust E.V."/>
            <person name="Bowler C."/>
            <person name="Green B."/>
            <person name="Moulton V."/>
            <person name="Van Oosterhout C."/>
            <person name="Grigoriev I."/>
        </authorList>
    </citation>
    <scope>NUCLEOTIDE SEQUENCE [LARGE SCALE GENOMIC DNA]</scope>
    <source>
        <strain evidence="1 2">CCMP1102</strain>
    </source>
</reference>
<dbReference type="EMBL" id="KV784359">
    <property type="protein sequence ID" value="OEU15664.1"/>
    <property type="molecule type" value="Genomic_DNA"/>
</dbReference>
<evidence type="ECO:0000313" key="1">
    <source>
        <dbReference type="EMBL" id="OEU15664.1"/>
    </source>
</evidence>
<proteinExistence type="predicted"/>
<dbReference type="KEGG" id="fcy:FRACYDRAFT_269448"/>
<keyword evidence="2" id="KW-1185">Reference proteome</keyword>
<gene>
    <name evidence="1" type="ORF">FRACYDRAFT_269448</name>
</gene>
<dbReference type="InParanoid" id="A0A1E7FC00"/>